<accession>A0ABS1GEA1</accession>
<evidence type="ECO:0000313" key="1">
    <source>
        <dbReference type="EMBL" id="MBK2302859.1"/>
    </source>
</evidence>
<comment type="caution">
    <text evidence="1">The sequence shown here is derived from an EMBL/GenBank/DDBJ whole genome shotgun (WGS) entry which is preliminary data.</text>
</comment>
<dbReference type="EMBL" id="JACTSG010000005">
    <property type="protein sequence ID" value="MBK2302859.1"/>
    <property type="molecule type" value="Genomic_DNA"/>
</dbReference>
<keyword evidence="2" id="KW-1185">Reference proteome</keyword>
<organism evidence="1 2">
    <name type="scientific">Francisella philomiragia</name>
    <dbReference type="NCBI Taxonomy" id="28110"/>
    <lineage>
        <taxon>Bacteria</taxon>
        <taxon>Pseudomonadati</taxon>
        <taxon>Pseudomonadota</taxon>
        <taxon>Gammaproteobacteria</taxon>
        <taxon>Thiotrichales</taxon>
        <taxon>Francisellaceae</taxon>
        <taxon>Francisella</taxon>
    </lineage>
</organism>
<name>A0ABS1GEA1_9GAMM</name>
<evidence type="ECO:0000313" key="2">
    <source>
        <dbReference type="Proteomes" id="UP000760407"/>
    </source>
</evidence>
<dbReference type="Proteomes" id="UP000760407">
    <property type="component" value="Unassembled WGS sequence"/>
</dbReference>
<gene>
    <name evidence="1" type="ORF">IBE52_08015</name>
</gene>
<protein>
    <submittedName>
        <fullName evidence="1">Uncharacterized protein</fullName>
    </submittedName>
</protein>
<dbReference type="RefSeq" id="WP_200167085.1">
    <property type="nucleotide sequence ID" value="NZ_JACTSG010000005.1"/>
</dbReference>
<proteinExistence type="predicted"/>
<reference evidence="1 2" key="1">
    <citation type="submission" date="2020-08" db="EMBL/GenBank/DDBJ databases">
        <title>Comparative genomics of Francisella species.</title>
        <authorList>
            <person name="Sahl J."/>
            <person name="Sjodin A."/>
            <person name="Wagner D."/>
            <person name="Forsman M."/>
        </authorList>
    </citation>
    <scope>NUCLEOTIDE SEQUENCE [LARGE SCALE GENOMIC DNA]</scope>
    <source>
        <strain evidence="1 2">F1093</strain>
    </source>
</reference>
<sequence>MKPWMRYLKERFELFRKNNVNPDPKMQLIKRAYTIDRNENIVPLGEDIVEIFIEINDDEGLVIGLEQDMRQPNSANSFSITSCPSVPNRPCKPIVVISSAANLVSVGLYNKDKTHKS</sequence>